<evidence type="ECO:0000313" key="2">
    <source>
        <dbReference type="EMBL" id="QAY65705.1"/>
    </source>
</evidence>
<accession>A0A4P6ETE3</accession>
<feature type="transmembrane region" description="Helical" evidence="1">
    <location>
        <begin position="251"/>
        <end position="270"/>
    </location>
</feature>
<reference evidence="2 3" key="1">
    <citation type="submission" date="2019-01" db="EMBL/GenBank/DDBJ databases">
        <title>Genome sequencing of strain FW100M-2.</title>
        <authorList>
            <person name="Heo J."/>
            <person name="Kim S.-J."/>
            <person name="Kim J.-S."/>
            <person name="Hong S.-B."/>
            <person name="Kwon S.-W."/>
        </authorList>
    </citation>
    <scope>NUCLEOTIDE SEQUENCE [LARGE SCALE GENOMIC DNA]</scope>
    <source>
        <strain evidence="2 3">FW100M-2</strain>
    </source>
</reference>
<keyword evidence="1" id="KW-0472">Membrane</keyword>
<feature type="transmembrane region" description="Helical" evidence="1">
    <location>
        <begin position="105"/>
        <end position="121"/>
    </location>
</feature>
<sequence>MEVDLSWLHYVYLAFIVLIIGFMVMRRDTSLICIVGVFAISWIATKTLSGSISGIFNSFIYAIQQLLGTILIISVIVAMSRVLIRTGINGIMISPFTKLLRTPGLAFWGIGLIMMVTSWFFWPSPAVALIGAVLLPVAIRVGLPALGAAMAMNLFGHGIALSGDYIIQGAPKLTADAAGLPVAEVMEASIPLVAIMGIVTTVTAFILMRYDMKNGKWRDGLITGPSDSAIKQEDDLHASEQTALSLPVKRVLAALIPFAFAGDVIAMFVLDLTGGDATALVGGTSLLILLVITMLTHKGKGLEKTTSYIIDGFLFGFKVFGPVIPIAAFFYLGDSGFTAVFGDKLPAGSTGIVNDLGVALAHAVPVNGAVGSVTLTAVGAVTGLDGSGFSGISLAGSVANLFAEAIGHGLATLTALGQVAAIWVGGGTLVPWALIPAAAICGVDPFELARRNLKPVIIGLVVTTIAAMFIV</sequence>
<gene>
    <name evidence="2" type="ORF">ET464_04210</name>
</gene>
<feature type="transmembrane region" description="Helical" evidence="1">
    <location>
        <begin position="150"/>
        <end position="168"/>
    </location>
</feature>
<feature type="transmembrane region" description="Helical" evidence="1">
    <location>
        <begin position="62"/>
        <end position="84"/>
    </location>
</feature>
<evidence type="ECO:0000313" key="3">
    <source>
        <dbReference type="Proteomes" id="UP000293568"/>
    </source>
</evidence>
<dbReference type="OrthoDB" id="8641791at2"/>
<feature type="transmembrane region" description="Helical" evidence="1">
    <location>
        <begin position="420"/>
        <end position="441"/>
    </location>
</feature>
<evidence type="ECO:0008006" key="4">
    <source>
        <dbReference type="Google" id="ProtNLM"/>
    </source>
</evidence>
<feature type="transmembrane region" description="Helical" evidence="1">
    <location>
        <begin position="188"/>
        <end position="208"/>
    </location>
</feature>
<feature type="transmembrane region" description="Helical" evidence="1">
    <location>
        <begin position="31"/>
        <end position="56"/>
    </location>
</feature>
<dbReference type="Proteomes" id="UP000293568">
    <property type="component" value="Chromosome"/>
</dbReference>
<name>A0A4P6ETE3_9BACL</name>
<proteinExistence type="predicted"/>
<protein>
    <recommendedName>
        <fullName evidence="4">Transporter</fullName>
    </recommendedName>
</protein>
<dbReference type="AlphaFoldDB" id="A0A4P6ETE3"/>
<feature type="transmembrane region" description="Helical" evidence="1">
    <location>
        <begin position="276"/>
        <end position="296"/>
    </location>
</feature>
<feature type="transmembrane region" description="Helical" evidence="1">
    <location>
        <begin position="308"/>
        <end position="332"/>
    </location>
</feature>
<dbReference type="KEGG" id="pprt:ET464_04210"/>
<dbReference type="RefSeq" id="WP_129438520.1">
    <property type="nucleotide sequence ID" value="NZ_CP035492.1"/>
</dbReference>
<keyword evidence="3" id="KW-1185">Reference proteome</keyword>
<keyword evidence="1" id="KW-0812">Transmembrane</keyword>
<organism evidence="2 3">
    <name type="scientific">Paenibacillus protaetiae</name>
    <dbReference type="NCBI Taxonomy" id="2509456"/>
    <lineage>
        <taxon>Bacteria</taxon>
        <taxon>Bacillati</taxon>
        <taxon>Bacillota</taxon>
        <taxon>Bacilli</taxon>
        <taxon>Bacillales</taxon>
        <taxon>Paenibacillaceae</taxon>
        <taxon>Paenibacillus</taxon>
    </lineage>
</organism>
<feature type="transmembrane region" description="Helical" evidence="1">
    <location>
        <begin position="6"/>
        <end position="24"/>
    </location>
</feature>
<keyword evidence="1" id="KW-1133">Transmembrane helix</keyword>
<feature type="transmembrane region" description="Helical" evidence="1">
    <location>
        <begin position="127"/>
        <end position="143"/>
    </location>
</feature>
<feature type="transmembrane region" description="Helical" evidence="1">
    <location>
        <begin position="453"/>
        <end position="470"/>
    </location>
</feature>
<dbReference type="EMBL" id="CP035492">
    <property type="protein sequence ID" value="QAY65705.1"/>
    <property type="molecule type" value="Genomic_DNA"/>
</dbReference>
<evidence type="ECO:0000256" key="1">
    <source>
        <dbReference type="SAM" id="Phobius"/>
    </source>
</evidence>